<reference evidence="1" key="1">
    <citation type="journal article" date="2015" name="Front. Microbiol.">
        <title>Combining genomic sequencing methods to explore viral diversity and reveal potential virus-host interactions.</title>
        <authorList>
            <person name="Chow C.E."/>
            <person name="Winget D.M."/>
            <person name="White R.A.III."/>
            <person name="Hallam S.J."/>
            <person name="Suttle C.A."/>
        </authorList>
    </citation>
    <scope>NUCLEOTIDE SEQUENCE</scope>
    <source>
        <strain evidence="1">Anoxic2_1</strain>
    </source>
</reference>
<protein>
    <submittedName>
        <fullName evidence="1">Uncharacterized protein</fullName>
    </submittedName>
</protein>
<proteinExistence type="predicted"/>
<dbReference type="EMBL" id="KR029585">
    <property type="protein sequence ID" value="AKH46649.1"/>
    <property type="molecule type" value="Genomic_DNA"/>
</dbReference>
<name>A0A0F7L268_9VIRU</name>
<sequence length="76" mass="8479">MHPRMLTSAVRAPLGVLAADFTDGHVRVCFVKRARRKRRGYTAVGQSGHFSDSGDRIRTHVVVDQPPDVDPIRLVE</sequence>
<reference evidence="1" key="2">
    <citation type="submission" date="2015-03" db="EMBL/GenBank/DDBJ databases">
        <authorList>
            <person name="Chow C.-E.T."/>
            <person name="Winget D.M."/>
            <person name="White R.A.III."/>
            <person name="Hallam S.J."/>
            <person name="Suttle C.A."/>
        </authorList>
    </citation>
    <scope>NUCLEOTIDE SEQUENCE</scope>
    <source>
        <strain evidence="1">Anoxic2_1</strain>
    </source>
</reference>
<accession>A0A0F7L268</accession>
<evidence type="ECO:0000313" key="1">
    <source>
        <dbReference type="EMBL" id="AKH46649.1"/>
    </source>
</evidence>
<organism evidence="1">
    <name type="scientific">uncultured marine virus</name>
    <dbReference type="NCBI Taxonomy" id="186617"/>
    <lineage>
        <taxon>Viruses</taxon>
        <taxon>environmental samples</taxon>
    </lineage>
</organism>